<reference evidence="1 2" key="1">
    <citation type="submission" date="2014-12" db="EMBL/GenBank/DDBJ databases">
        <title>Draft genome sequence of Paenibacillus kamchatkensis strain B-2647.</title>
        <authorList>
            <person name="Karlyshev A.V."/>
            <person name="Kudryashova E.B."/>
        </authorList>
    </citation>
    <scope>NUCLEOTIDE SEQUENCE [LARGE SCALE GENOMIC DNA]</scope>
    <source>
        <strain evidence="1 2">VKM B-2647</strain>
    </source>
</reference>
<keyword evidence="2" id="KW-1185">Reference proteome</keyword>
<organism evidence="1 2">
    <name type="scientific">Gordoniibacillus kamchatkensis</name>
    <dbReference type="NCBI Taxonomy" id="1590651"/>
    <lineage>
        <taxon>Bacteria</taxon>
        <taxon>Bacillati</taxon>
        <taxon>Bacillota</taxon>
        <taxon>Bacilli</taxon>
        <taxon>Bacillales</taxon>
        <taxon>Paenibacillaceae</taxon>
        <taxon>Gordoniibacillus</taxon>
    </lineage>
</organism>
<dbReference type="Proteomes" id="UP000031967">
    <property type="component" value="Unassembled WGS sequence"/>
</dbReference>
<dbReference type="EMBL" id="JXAK01000064">
    <property type="protein sequence ID" value="KIL38362.1"/>
    <property type="molecule type" value="Genomic_DNA"/>
</dbReference>
<evidence type="ECO:0000313" key="2">
    <source>
        <dbReference type="Proteomes" id="UP000031967"/>
    </source>
</evidence>
<name>A0ABR5ABU2_9BACL</name>
<proteinExistence type="predicted"/>
<accession>A0ABR5ABU2</accession>
<gene>
    <name evidence="1" type="ORF">SD70_26960</name>
</gene>
<evidence type="ECO:0000313" key="1">
    <source>
        <dbReference type="EMBL" id="KIL38362.1"/>
    </source>
</evidence>
<sequence>MKAYLNVLYDEAMKVKPDALIMSHTPHPYLADVLDMIRLNDINTGKDVTRAMTLRARVAAIACPDAVIDTDNWPMADKATWRSYVELQPELGVPSLYFATHIDSTQEPLTEDDYALVRESWRRARELGGKGAGRLPSEAKERGSP</sequence>
<protein>
    <submittedName>
        <fullName evidence="1">Uncharacterized protein</fullName>
    </submittedName>
</protein>
<dbReference type="RefSeq" id="WP_041051369.1">
    <property type="nucleotide sequence ID" value="NZ_JXAK01000064.1"/>
</dbReference>
<comment type="caution">
    <text evidence="1">The sequence shown here is derived from an EMBL/GenBank/DDBJ whole genome shotgun (WGS) entry which is preliminary data.</text>
</comment>